<comment type="caution">
    <text evidence="3">The sequence shown here is derived from an EMBL/GenBank/DDBJ whole genome shotgun (WGS) entry which is preliminary data.</text>
</comment>
<reference evidence="3" key="2">
    <citation type="submission" date="2020-09" db="EMBL/GenBank/DDBJ databases">
        <authorList>
            <person name="Sun Q."/>
            <person name="Zhou Y."/>
        </authorList>
    </citation>
    <scope>NUCLEOTIDE SEQUENCE</scope>
    <source>
        <strain evidence="3">CGMCC 4.7278</strain>
    </source>
</reference>
<name>A0A917QM30_9NOCA</name>
<evidence type="ECO:0000313" key="4">
    <source>
        <dbReference type="Proteomes" id="UP000612956"/>
    </source>
</evidence>
<sequence length="353" mass="38444">MLRVPDAANLLEAIRIGAVSPLTIDYDPRFAHAKGQAGGGFSADHAVAIPGTDVNGRDFNTVFPGLIAGWASYSSRREELNAGRQFNALTMRFDSPERARATSDELTKRSQGDPVQIAGYPDAVARQYLKSQPYRYQALRTWLVKDDMIVFAEVFDPISMPFDLAANGSIAKAHFDAQLAGLQKYTPTPVAELSKLPLDTEDLLSHTLPYADQAEYKLKTAHGEGVYPAQAALHTISKRGKLKAAFADSGVDYVSVFQSEVYRARDNAAAIRLQAALESSIPDTTEVMRTDGPPNFEGAHCYIVKPEVKSPSYSTRPTCYGSVGRYTFITNTANIGDARQQLAAQYKLLAGKG</sequence>
<dbReference type="AlphaFoldDB" id="A0A917QM30"/>
<protein>
    <submittedName>
        <fullName evidence="3">Uncharacterized protein</fullName>
    </submittedName>
</protein>
<evidence type="ECO:0000259" key="1">
    <source>
        <dbReference type="Pfam" id="PF24088"/>
    </source>
</evidence>
<reference evidence="3" key="1">
    <citation type="journal article" date="2014" name="Int. J. Syst. Evol. Microbiol.">
        <title>Complete genome sequence of Corynebacterium casei LMG S-19264T (=DSM 44701T), isolated from a smear-ripened cheese.</title>
        <authorList>
            <consortium name="US DOE Joint Genome Institute (JGI-PGF)"/>
            <person name="Walter F."/>
            <person name="Albersmeier A."/>
            <person name="Kalinowski J."/>
            <person name="Ruckert C."/>
        </authorList>
    </citation>
    <scope>NUCLEOTIDE SEQUENCE</scope>
    <source>
        <strain evidence="3">CGMCC 4.7278</strain>
    </source>
</reference>
<keyword evidence="4" id="KW-1185">Reference proteome</keyword>
<dbReference type="InterPro" id="IPR056463">
    <property type="entry name" value="DUF7373_C"/>
</dbReference>
<accession>A0A917QM30</accession>
<dbReference type="Pfam" id="PF24088">
    <property type="entry name" value="DUF7373"/>
    <property type="match status" value="1"/>
</dbReference>
<evidence type="ECO:0000259" key="2">
    <source>
        <dbReference type="Pfam" id="PF24092"/>
    </source>
</evidence>
<proteinExistence type="predicted"/>
<dbReference type="InterPro" id="IPR055797">
    <property type="entry name" value="DUF7373"/>
</dbReference>
<feature type="domain" description="DUF7373" evidence="1">
    <location>
        <begin position="5"/>
        <end position="198"/>
    </location>
</feature>
<dbReference type="EMBL" id="BMMW01000003">
    <property type="protein sequence ID" value="GGK57140.1"/>
    <property type="molecule type" value="Genomic_DNA"/>
</dbReference>
<gene>
    <name evidence="3" type="ORF">GCM10011591_31600</name>
</gene>
<organism evidence="3 4">
    <name type="scientific">Nocardia camponoti</name>
    <dbReference type="NCBI Taxonomy" id="1616106"/>
    <lineage>
        <taxon>Bacteria</taxon>
        <taxon>Bacillati</taxon>
        <taxon>Actinomycetota</taxon>
        <taxon>Actinomycetes</taxon>
        <taxon>Mycobacteriales</taxon>
        <taxon>Nocardiaceae</taxon>
        <taxon>Nocardia</taxon>
    </lineage>
</organism>
<feature type="domain" description="DUF7373" evidence="2">
    <location>
        <begin position="204"/>
        <end position="350"/>
    </location>
</feature>
<dbReference type="Proteomes" id="UP000612956">
    <property type="component" value="Unassembled WGS sequence"/>
</dbReference>
<dbReference type="Pfam" id="PF24092">
    <property type="entry name" value="DUF7373_C"/>
    <property type="match status" value="1"/>
</dbReference>
<evidence type="ECO:0000313" key="3">
    <source>
        <dbReference type="EMBL" id="GGK57140.1"/>
    </source>
</evidence>